<dbReference type="EC" id="2.7.7.7" evidence="16"/>
<keyword evidence="12 16" id="KW-0238">DNA-binding</keyword>
<comment type="caution">
    <text evidence="19">The sequence shown here is derived from an EMBL/GenBank/DDBJ whole genome shotgun (WGS) entry which is preliminary data.</text>
</comment>
<comment type="similarity">
    <text evidence="2 16">Belongs to the DNA polymerase type-Y family.</text>
</comment>
<feature type="binding site" evidence="16">
    <location>
        <position position="22"/>
    </location>
    <ligand>
        <name>Mg(2+)</name>
        <dbReference type="ChEBI" id="CHEBI:18420"/>
    </ligand>
</feature>
<dbReference type="OrthoDB" id="9808813at2"/>
<dbReference type="InterPro" id="IPR022880">
    <property type="entry name" value="DNApol_IV"/>
</dbReference>
<keyword evidence="4 16" id="KW-0963">Cytoplasm</keyword>
<dbReference type="PANTHER" id="PTHR11076:SF33">
    <property type="entry name" value="DNA POLYMERASE KAPPA"/>
    <property type="match status" value="1"/>
</dbReference>
<keyword evidence="5 16" id="KW-0808">Transferase</keyword>
<dbReference type="Gene3D" id="3.30.70.270">
    <property type="match status" value="1"/>
</dbReference>
<comment type="subunit">
    <text evidence="16">Monomer.</text>
</comment>
<dbReference type="GO" id="GO:0000287">
    <property type="term" value="F:magnesium ion binding"/>
    <property type="evidence" value="ECO:0007669"/>
    <property type="project" value="UniProtKB-UniRule"/>
</dbReference>
<dbReference type="Pfam" id="PF21999">
    <property type="entry name" value="IMS_HHH_1"/>
    <property type="match status" value="1"/>
</dbReference>
<dbReference type="CDD" id="cd03586">
    <property type="entry name" value="PolY_Pol_IV_kappa"/>
    <property type="match status" value="1"/>
</dbReference>
<evidence type="ECO:0000256" key="13">
    <source>
        <dbReference type="ARBA" id="ARBA00023204"/>
    </source>
</evidence>
<keyword evidence="11 16" id="KW-0239">DNA-directed DNA polymerase</keyword>
<evidence type="ECO:0000259" key="18">
    <source>
        <dbReference type="PROSITE" id="PS50173"/>
    </source>
</evidence>
<dbReference type="GO" id="GO:0006261">
    <property type="term" value="P:DNA-templated DNA replication"/>
    <property type="evidence" value="ECO:0007669"/>
    <property type="project" value="UniProtKB-UniRule"/>
</dbReference>
<dbReference type="InterPro" id="IPR036775">
    <property type="entry name" value="DNA_pol_Y-fam_lit_finger_sf"/>
</dbReference>
<dbReference type="AlphaFoldDB" id="A0A329QNT5"/>
<evidence type="ECO:0000256" key="17">
    <source>
        <dbReference type="SAM" id="MobiDB-lite"/>
    </source>
</evidence>
<comment type="subcellular location">
    <subcellularLocation>
        <location evidence="1 16">Cytoplasm</location>
    </subcellularLocation>
</comment>
<evidence type="ECO:0000256" key="12">
    <source>
        <dbReference type="ARBA" id="ARBA00023125"/>
    </source>
</evidence>
<dbReference type="Pfam" id="PF00817">
    <property type="entry name" value="IMS"/>
    <property type="match status" value="1"/>
</dbReference>
<gene>
    <name evidence="16" type="primary">dinB</name>
    <name evidence="19" type="ORF">DPM12_11435</name>
</gene>
<dbReference type="InterPro" id="IPR001126">
    <property type="entry name" value="UmuC"/>
</dbReference>
<dbReference type="PANTHER" id="PTHR11076">
    <property type="entry name" value="DNA REPAIR POLYMERASE UMUC / TRANSFERASE FAMILY MEMBER"/>
    <property type="match status" value="1"/>
</dbReference>
<dbReference type="InterPro" id="IPR017961">
    <property type="entry name" value="DNA_pol_Y-fam_little_finger"/>
</dbReference>
<evidence type="ECO:0000256" key="5">
    <source>
        <dbReference type="ARBA" id="ARBA00022679"/>
    </source>
</evidence>
<evidence type="ECO:0000256" key="3">
    <source>
        <dbReference type="ARBA" id="ARBA00022457"/>
    </source>
</evidence>
<dbReference type="PROSITE" id="PS50173">
    <property type="entry name" value="UMUC"/>
    <property type="match status" value="1"/>
</dbReference>
<accession>A0A329QNT5</accession>
<sequence length="407" mass="44033">MAVRGKLWEHVFVSGASILHADLDAFYASVEQRDEPSLRNRPVIVGHGVVLAASYEAKACGVRTAMSGAQARWLCPQAMVVEPRMAAYAAASRAVFALFEQVTPLVEGISIDEAFLDVGGLRRISGAPLDIARQLRRRVRDELGLPITVGIAATKFLAKVASAVAKPDGLLVVSPGQELDFLHPLPVERLWGVGPATARKLRAKGMATVGDVAAMPRRTLVSALGRAAGDHLHRLAQGQDARPVQTGRRRRSVGAQCALGQRPRPYDDVDAILATLLDRVGRRLRAGRRVGHTVMVRMRFADFSRATRSSTMSQATDETEYLLATARWLLARSWPMVEEKGLTLIGVAVTNLDDARNVQLALPLECGPARPLDAALDELRGRYGGAAVTRASGLGRSMYESPPQLYE</sequence>
<comment type="catalytic activity">
    <reaction evidence="15 16">
        <text>DNA(n) + a 2'-deoxyribonucleoside 5'-triphosphate = DNA(n+1) + diphosphate</text>
        <dbReference type="Rhea" id="RHEA:22508"/>
        <dbReference type="Rhea" id="RHEA-COMP:17339"/>
        <dbReference type="Rhea" id="RHEA-COMP:17340"/>
        <dbReference type="ChEBI" id="CHEBI:33019"/>
        <dbReference type="ChEBI" id="CHEBI:61560"/>
        <dbReference type="ChEBI" id="CHEBI:173112"/>
        <dbReference type="EC" id="2.7.7.7"/>
    </reaction>
</comment>
<evidence type="ECO:0000256" key="2">
    <source>
        <dbReference type="ARBA" id="ARBA00010945"/>
    </source>
</evidence>
<protein>
    <recommendedName>
        <fullName evidence="16">DNA polymerase IV</fullName>
        <shortName evidence="16">Pol IV</shortName>
        <ecNumber evidence="16">2.7.7.7</ecNumber>
    </recommendedName>
</protein>
<dbReference type="SUPFAM" id="SSF56672">
    <property type="entry name" value="DNA/RNA polymerases"/>
    <property type="match status" value="1"/>
</dbReference>
<keyword evidence="6 16" id="KW-0548">Nucleotidyltransferase</keyword>
<feature type="active site" evidence="16">
    <location>
        <position position="113"/>
    </location>
</feature>
<evidence type="ECO:0000313" key="20">
    <source>
        <dbReference type="Proteomes" id="UP000250462"/>
    </source>
</evidence>
<evidence type="ECO:0000256" key="10">
    <source>
        <dbReference type="ARBA" id="ARBA00022842"/>
    </source>
</evidence>
<keyword evidence="8 16" id="KW-0479">Metal-binding</keyword>
<dbReference type="GO" id="GO:0006281">
    <property type="term" value="P:DNA repair"/>
    <property type="evidence" value="ECO:0007669"/>
    <property type="project" value="UniProtKB-UniRule"/>
</dbReference>
<keyword evidence="9 16" id="KW-0227">DNA damage</keyword>
<feature type="region of interest" description="Disordered" evidence="17">
    <location>
        <begin position="236"/>
        <end position="255"/>
    </location>
</feature>
<dbReference type="SUPFAM" id="SSF100879">
    <property type="entry name" value="Lesion bypass DNA polymerase (Y-family), little finger domain"/>
    <property type="match status" value="1"/>
</dbReference>
<feature type="site" description="Substrate discrimination" evidence="16">
    <location>
        <position position="27"/>
    </location>
</feature>
<comment type="cofactor">
    <cofactor evidence="16">
        <name>Mg(2+)</name>
        <dbReference type="ChEBI" id="CHEBI:18420"/>
    </cofactor>
    <text evidence="16">Binds 2 magnesium ions per subunit.</text>
</comment>
<dbReference type="InterPro" id="IPR050116">
    <property type="entry name" value="DNA_polymerase-Y"/>
</dbReference>
<evidence type="ECO:0000256" key="6">
    <source>
        <dbReference type="ARBA" id="ARBA00022695"/>
    </source>
</evidence>
<keyword evidence="3 16" id="KW-0515">Mutator protein</keyword>
<feature type="binding site" evidence="16">
    <location>
        <position position="112"/>
    </location>
    <ligand>
        <name>Mg(2+)</name>
        <dbReference type="ChEBI" id="CHEBI:18420"/>
    </ligand>
</feature>
<evidence type="ECO:0000256" key="1">
    <source>
        <dbReference type="ARBA" id="ARBA00004496"/>
    </source>
</evidence>
<dbReference type="Proteomes" id="UP000250462">
    <property type="component" value="Unassembled WGS sequence"/>
</dbReference>
<evidence type="ECO:0000256" key="4">
    <source>
        <dbReference type="ARBA" id="ARBA00022490"/>
    </source>
</evidence>
<evidence type="ECO:0000256" key="15">
    <source>
        <dbReference type="ARBA" id="ARBA00049244"/>
    </source>
</evidence>
<dbReference type="HAMAP" id="MF_01113">
    <property type="entry name" value="DNApol_IV"/>
    <property type="match status" value="1"/>
</dbReference>
<dbReference type="GO" id="GO:0005829">
    <property type="term" value="C:cytosol"/>
    <property type="evidence" value="ECO:0007669"/>
    <property type="project" value="TreeGrafter"/>
</dbReference>
<keyword evidence="10 16" id="KW-0460">Magnesium</keyword>
<reference evidence="19 20" key="1">
    <citation type="submission" date="2018-06" db="EMBL/GenBank/DDBJ databases">
        <title>Phytoactinopolyspora halophila sp. nov., a novel halophilic actinomycete isolated from a saline soil in China.</title>
        <authorList>
            <person name="Tang S.-K."/>
        </authorList>
    </citation>
    <scope>NUCLEOTIDE SEQUENCE [LARGE SCALE GENOMIC DNA]</scope>
    <source>
        <strain evidence="19 20">YIM 96934</strain>
    </source>
</reference>
<dbReference type="InterPro" id="IPR053848">
    <property type="entry name" value="IMS_HHH_1"/>
</dbReference>
<feature type="domain" description="UmuC" evidence="18">
    <location>
        <begin position="18"/>
        <end position="194"/>
    </location>
</feature>
<dbReference type="GO" id="GO:0009432">
    <property type="term" value="P:SOS response"/>
    <property type="evidence" value="ECO:0007669"/>
    <property type="project" value="TreeGrafter"/>
</dbReference>
<evidence type="ECO:0000256" key="7">
    <source>
        <dbReference type="ARBA" id="ARBA00022705"/>
    </source>
</evidence>
<evidence type="ECO:0000313" key="19">
    <source>
        <dbReference type="EMBL" id="RAW14037.1"/>
    </source>
</evidence>
<dbReference type="GO" id="GO:0003684">
    <property type="term" value="F:damaged DNA binding"/>
    <property type="evidence" value="ECO:0007669"/>
    <property type="project" value="InterPro"/>
</dbReference>
<keyword evidence="20" id="KW-1185">Reference proteome</keyword>
<keyword evidence="13 16" id="KW-0234">DNA repair</keyword>
<dbReference type="Gene3D" id="1.10.150.20">
    <property type="entry name" value="5' to 3' exonuclease, C-terminal subdomain"/>
    <property type="match status" value="1"/>
</dbReference>
<evidence type="ECO:0000256" key="16">
    <source>
        <dbReference type="HAMAP-Rule" id="MF_01113"/>
    </source>
</evidence>
<dbReference type="NCBIfam" id="NF003015">
    <property type="entry name" value="PRK03858.1"/>
    <property type="match status" value="1"/>
</dbReference>
<proteinExistence type="inferred from homology"/>
<dbReference type="Pfam" id="PF11799">
    <property type="entry name" value="IMS_C"/>
    <property type="match status" value="1"/>
</dbReference>
<evidence type="ECO:0000256" key="11">
    <source>
        <dbReference type="ARBA" id="ARBA00022932"/>
    </source>
</evidence>
<comment type="function">
    <text evidence="14 16">Poorly processive, error-prone DNA polymerase involved in untargeted mutagenesis. Copies undamaged DNA at stalled replication forks, which arise in vivo from mismatched or misaligned primer ends. These misaligned primers can be extended by PolIV. Exhibits no 3'-5' exonuclease (proofreading) activity. May be involved in translesional synthesis, in conjunction with the beta clamp from PolIII.</text>
</comment>
<organism evidence="19 20">
    <name type="scientific">Phytoactinopolyspora halophila</name>
    <dbReference type="NCBI Taxonomy" id="1981511"/>
    <lineage>
        <taxon>Bacteria</taxon>
        <taxon>Bacillati</taxon>
        <taxon>Actinomycetota</taxon>
        <taxon>Actinomycetes</taxon>
        <taxon>Jiangellales</taxon>
        <taxon>Jiangellaceae</taxon>
        <taxon>Phytoactinopolyspora</taxon>
    </lineage>
</organism>
<evidence type="ECO:0000256" key="14">
    <source>
        <dbReference type="ARBA" id="ARBA00025589"/>
    </source>
</evidence>
<dbReference type="InterPro" id="IPR043128">
    <property type="entry name" value="Rev_trsase/Diguanyl_cyclase"/>
</dbReference>
<dbReference type="InterPro" id="IPR043502">
    <property type="entry name" value="DNA/RNA_pol_sf"/>
</dbReference>
<dbReference type="GO" id="GO:0003887">
    <property type="term" value="F:DNA-directed DNA polymerase activity"/>
    <property type="evidence" value="ECO:0007669"/>
    <property type="project" value="UniProtKB-UniRule"/>
</dbReference>
<name>A0A329QNT5_9ACTN</name>
<dbReference type="Gene3D" id="3.30.1490.100">
    <property type="entry name" value="DNA polymerase, Y-family, little finger domain"/>
    <property type="match status" value="1"/>
</dbReference>
<dbReference type="RefSeq" id="WP_112258459.1">
    <property type="nucleotide sequence ID" value="NZ_QMIG01000010.1"/>
</dbReference>
<evidence type="ECO:0000256" key="9">
    <source>
        <dbReference type="ARBA" id="ARBA00022763"/>
    </source>
</evidence>
<dbReference type="EMBL" id="QMIG01000010">
    <property type="protein sequence ID" value="RAW14037.1"/>
    <property type="molecule type" value="Genomic_DNA"/>
</dbReference>
<dbReference type="Gene3D" id="3.40.1170.60">
    <property type="match status" value="1"/>
</dbReference>
<dbReference type="GO" id="GO:0042276">
    <property type="term" value="P:error-prone translesion synthesis"/>
    <property type="evidence" value="ECO:0007669"/>
    <property type="project" value="TreeGrafter"/>
</dbReference>
<dbReference type="NCBIfam" id="NF002677">
    <property type="entry name" value="PRK02406.1"/>
    <property type="match status" value="1"/>
</dbReference>
<evidence type="ECO:0000256" key="8">
    <source>
        <dbReference type="ARBA" id="ARBA00022723"/>
    </source>
</evidence>
<keyword evidence="7 16" id="KW-0235">DNA replication</keyword>